<organism evidence="3 4">
    <name type="scientific">Panagrellus redivivus</name>
    <name type="common">Microworm</name>
    <dbReference type="NCBI Taxonomy" id="6233"/>
    <lineage>
        <taxon>Eukaryota</taxon>
        <taxon>Metazoa</taxon>
        <taxon>Ecdysozoa</taxon>
        <taxon>Nematoda</taxon>
        <taxon>Chromadorea</taxon>
        <taxon>Rhabditida</taxon>
        <taxon>Tylenchina</taxon>
        <taxon>Panagrolaimomorpha</taxon>
        <taxon>Panagrolaimoidea</taxon>
        <taxon>Panagrolaimidae</taxon>
        <taxon>Panagrellus</taxon>
    </lineage>
</organism>
<dbReference type="InterPro" id="IPR031962">
    <property type="entry name" value="DUF4781"/>
</dbReference>
<dbReference type="PANTHER" id="PTHR21115">
    <property type="entry name" value="GH06117P-RELATED"/>
    <property type="match status" value="1"/>
</dbReference>
<reference evidence="4" key="2">
    <citation type="submission" date="2020-10" db="UniProtKB">
        <authorList>
            <consortium name="WormBaseParasite"/>
        </authorList>
    </citation>
    <scope>IDENTIFICATION</scope>
</reference>
<dbReference type="Pfam" id="PF16013">
    <property type="entry name" value="DUF4781"/>
    <property type="match status" value="1"/>
</dbReference>
<feature type="compositionally biased region" description="Low complexity" evidence="1">
    <location>
        <begin position="503"/>
        <end position="523"/>
    </location>
</feature>
<feature type="compositionally biased region" description="Polar residues" evidence="1">
    <location>
        <begin position="486"/>
        <end position="502"/>
    </location>
</feature>
<name>A0A7E4VZQ1_PANRE</name>
<proteinExistence type="predicted"/>
<evidence type="ECO:0000313" key="3">
    <source>
        <dbReference type="Proteomes" id="UP000492821"/>
    </source>
</evidence>
<dbReference type="AlphaFoldDB" id="A0A7E4VZQ1"/>
<evidence type="ECO:0000256" key="1">
    <source>
        <dbReference type="SAM" id="MobiDB-lite"/>
    </source>
</evidence>
<feature type="compositionally biased region" description="Gly residues" evidence="1">
    <location>
        <begin position="465"/>
        <end position="481"/>
    </location>
</feature>
<sequence length="940" mass="102894">MATEADDLPSIPNSDNWDNSTEWLKQAVAAQNEYYARNGGVMYNEMSNYNQIETEILIKAFLETPKSETNPGNSLNQWFSRPERKIAIKLRKIIQNIAKTEAVQMNSVYVMSYLKDDKIETKVPVFYFKSTNDTTMYIDLYANVYEGWEHFLKKNQIDPSLICYPVEGHYGQTQSSAFPTFDESVKLGLKVMESASCGWTGKIKAAAKKLLSYAPYIVIGAAAIGRAAGSSTAAWGLKLQNAGFQVSKYMLYASAAASTTLGLLNICDKVGTYESIIGDVLMTISGVLTLATPALQSINFAKMGLSPGNLVMVTTLINWLPTIRTFATCIGVASCLCAMVYKWKNGIEIGAADYFFLAASLYQCYGSVTSPTTAKAVYQEVQQDYIQKCAKFGIGNIFGSGYTLDALKETGTRAAVVGGAIAGVYAHRATGGSRGSGSATTQQQKSSSTNQGHGGSTGTQKKQSSGGGTSASTGAGGGGQGPNKPNLPNQNHCALAGSLSNITVTPTTTTTTTNAPAPATVTVRPSFPNPRTNRSDPTEHAAIGLLPSTPPQPTPAETRAIQQEHVQLVEDLETQFRTQNDTTAEQGLQYYRDNIVRRLAGENQYVVNNQLIRMIRAARDPADLFVELALTNTTIELHRGVLLINGQLNVDGAAFAAATNDPANTNIRRQLSAQIQANLFSPTANAPTNPPVSFRTSILNAVSDVNVTQSVDTALNPTTRLQLRTTHLRWTLETDVTAFTTFLQQNNITLNNITSTATITNFNRLIQAHNAGRNDVPLWQVVDLLAQILDCDSVYEIAGILEIIRYHPLPSSSGNRNRYLKVLLKGLQSVLNQRRGNAFTNDTDYQAALQLVNETDAQIHYYENELQQRGIRDGLRFSEMVAIVGPRAAAFELYGHILKRYHQQYANDPNPRETILQFAMRYMIYRQPGTMYTQDGQRWR</sequence>
<dbReference type="Proteomes" id="UP000492821">
    <property type="component" value="Unassembled WGS sequence"/>
</dbReference>
<accession>A0A7E4VZQ1</accession>
<evidence type="ECO:0000259" key="2">
    <source>
        <dbReference type="Pfam" id="PF16013"/>
    </source>
</evidence>
<reference evidence="3" key="1">
    <citation type="journal article" date="2013" name="Genetics">
        <title>The draft genome and transcriptome of Panagrellus redivivus are shaped by the harsh demands of a free-living lifestyle.</title>
        <authorList>
            <person name="Srinivasan J."/>
            <person name="Dillman A.R."/>
            <person name="Macchietto M.G."/>
            <person name="Heikkinen L."/>
            <person name="Lakso M."/>
            <person name="Fracchia K.M."/>
            <person name="Antoshechkin I."/>
            <person name="Mortazavi A."/>
            <person name="Wong G."/>
            <person name="Sternberg P.W."/>
        </authorList>
    </citation>
    <scope>NUCLEOTIDE SEQUENCE [LARGE SCALE GENOMIC DNA]</scope>
    <source>
        <strain evidence="3">MT8872</strain>
    </source>
</reference>
<feature type="region of interest" description="Disordered" evidence="1">
    <location>
        <begin position="431"/>
        <end position="558"/>
    </location>
</feature>
<feature type="compositionally biased region" description="Low complexity" evidence="1">
    <location>
        <begin position="431"/>
        <end position="451"/>
    </location>
</feature>
<feature type="domain" description="DUF4781" evidence="2">
    <location>
        <begin position="130"/>
        <end position="389"/>
    </location>
</feature>
<dbReference type="WBParaSite" id="Pan_g5448.t1">
    <property type="protein sequence ID" value="Pan_g5448.t1"/>
    <property type="gene ID" value="Pan_g5448"/>
</dbReference>
<evidence type="ECO:0000313" key="4">
    <source>
        <dbReference type="WBParaSite" id="Pan_g5448.t1"/>
    </source>
</evidence>
<protein>
    <submittedName>
        <fullName evidence="4">DUF4781 domain-containing protein</fullName>
    </submittedName>
</protein>
<dbReference type="PANTHER" id="PTHR21115:SF0">
    <property type="entry name" value="GH06117P-RELATED"/>
    <property type="match status" value="1"/>
</dbReference>
<keyword evidence="3" id="KW-1185">Reference proteome</keyword>